<dbReference type="Proteomes" id="UP000036938">
    <property type="component" value="Unassembled WGS sequence"/>
</dbReference>
<gene>
    <name evidence="2" type="ORF">ATO11_03210</name>
</gene>
<keyword evidence="3" id="KW-1185">Reference proteome</keyword>
<sequence length="136" mass="15265">MPKSFETALATLHARHVDAKAGFDVMVDRAKPGFKPVATRFRDFHAEQARAIAALLPEGARKDGSFMSTVNRTVVRLRDIFDELDEHVMKHIRSGEEWVHTAYLDAIELAPPDARAVLVDGMVQLETLIADTRRQD</sequence>
<protein>
    <recommendedName>
        <fullName evidence="1">DUF2383 domain-containing protein</fullName>
    </recommendedName>
</protein>
<dbReference type="Pfam" id="PF09537">
    <property type="entry name" value="DUF2383"/>
    <property type="match status" value="1"/>
</dbReference>
<reference evidence="2 3" key="1">
    <citation type="journal article" date="2015" name="Int. J. Syst. Evol. Microbiol.">
        <title>Aestuariivita atlantica sp. nov., isolated from deep sea sediment of the Atlantic Ocean.</title>
        <authorList>
            <person name="Li G."/>
            <person name="Lai Q."/>
            <person name="Du Y."/>
            <person name="Liu X."/>
            <person name="Sun F."/>
            <person name="Shao Z."/>
        </authorList>
    </citation>
    <scope>NUCLEOTIDE SEQUENCE [LARGE SCALE GENOMIC DNA]</scope>
    <source>
        <strain evidence="2 3">22II-S11-z3</strain>
    </source>
</reference>
<dbReference type="InterPro" id="IPR019052">
    <property type="entry name" value="DUF2383"/>
</dbReference>
<dbReference type="OrthoDB" id="7857789at2"/>
<dbReference type="AlphaFoldDB" id="A0A0L1JV82"/>
<organism evidence="2 3">
    <name type="scientific">Pseudaestuariivita atlantica</name>
    <dbReference type="NCBI Taxonomy" id="1317121"/>
    <lineage>
        <taxon>Bacteria</taxon>
        <taxon>Pseudomonadati</taxon>
        <taxon>Pseudomonadota</taxon>
        <taxon>Alphaproteobacteria</taxon>
        <taxon>Rhodobacterales</taxon>
        <taxon>Paracoccaceae</taxon>
        <taxon>Pseudaestuariivita</taxon>
    </lineage>
</organism>
<evidence type="ECO:0000313" key="2">
    <source>
        <dbReference type="EMBL" id="KNG95602.1"/>
    </source>
</evidence>
<name>A0A0L1JV82_9RHOB</name>
<evidence type="ECO:0000259" key="1">
    <source>
        <dbReference type="Pfam" id="PF09537"/>
    </source>
</evidence>
<proteinExistence type="predicted"/>
<dbReference type="InterPro" id="IPR012347">
    <property type="entry name" value="Ferritin-like"/>
</dbReference>
<evidence type="ECO:0000313" key="3">
    <source>
        <dbReference type="Proteomes" id="UP000036938"/>
    </source>
</evidence>
<dbReference type="EMBL" id="AQQZ01000001">
    <property type="protein sequence ID" value="KNG95602.1"/>
    <property type="molecule type" value="Genomic_DNA"/>
</dbReference>
<dbReference type="STRING" id="1317121.ATO11_03210"/>
<feature type="domain" description="DUF2383" evidence="1">
    <location>
        <begin position="7"/>
        <end position="108"/>
    </location>
</feature>
<accession>A0A0L1JV82</accession>
<dbReference type="Gene3D" id="1.20.1260.10">
    <property type="match status" value="1"/>
</dbReference>
<dbReference type="RefSeq" id="WP_050529341.1">
    <property type="nucleotide sequence ID" value="NZ_AQQZ01000001.1"/>
</dbReference>
<comment type="caution">
    <text evidence="2">The sequence shown here is derived from an EMBL/GenBank/DDBJ whole genome shotgun (WGS) entry which is preliminary data.</text>
</comment>